<sequence length="90" mass="10546">MSKIWIKNISLEDAKKEYGIDSWSEWKCEISSFPWYYDDTEICYIFEGEVVVTTDEERVTLKPGMIVTFPAGLSCTWDVKSAIKKVYKFQ</sequence>
<dbReference type="RefSeq" id="WP_212903618.1">
    <property type="nucleotide sequence ID" value="NZ_BOPZ01000011.1"/>
</dbReference>
<dbReference type="InterPro" id="IPR014710">
    <property type="entry name" value="RmlC-like_jellyroll"/>
</dbReference>
<gene>
    <name evidence="2" type="ORF">CPJCM30710_15630</name>
</gene>
<dbReference type="CDD" id="cd02227">
    <property type="entry name" value="cupin_TM1112-like"/>
    <property type="match status" value="1"/>
</dbReference>
<dbReference type="InterPro" id="IPR011051">
    <property type="entry name" value="RmlC_Cupin_sf"/>
</dbReference>
<dbReference type="PANTHER" id="PTHR33271:SF22">
    <property type="entry name" value="OS04G0445200 PROTEIN"/>
    <property type="match status" value="1"/>
</dbReference>
<evidence type="ECO:0000259" key="1">
    <source>
        <dbReference type="Pfam" id="PF05899"/>
    </source>
</evidence>
<feature type="domain" description="(S)-ureidoglycine aminohydrolase cupin" evidence="1">
    <location>
        <begin position="18"/>
        <end position="87"/>
    </location>
</feature>
<organism evidence="2 3">
    <name type="scientific">Clostridium polyendosporum</name>
    <dbReference type="NCBI Taxonomy" id="69208"/>
    <lineage>
        <taxon>Bacteria</taxon>
        <taxon>Bacillati</taxon>
        <taxon>Bacillota</taxon>
        <taxon>Clostridia</taxon>
        <taxon>Eubacteriales</taxon>
        <taxon>Clostridiaceae</taxon>
        <taxon>Clostridium</taxon>
    </lineage>
</organism>
<dbReference type="InterPro" id="IPR008579">
    <property type="entry name" value="UGlyAH_Cupin_dom"/>
</dbReference>
<dbReference type="Pfam" id="PF05899">
    <property type="entry name" value="Cupin_3"/>
    <property type="match status" value="1"/>
</dbReference>
<dbReference type="AlphaFoldDB" id="A0A919RZ35"/>
<name>A0A919RZ35_9CLOT</name>
<dbReference type="Proteomes" id="UP000679179">
    <property type="component" value="Unassembled WGS sequence"/>
</dbReference>
<accession>A0A919RZ35</accession>
<proteinExistence type="predicted"/>
<protein>
    <submittedName>
        <fullName evidence="2">Cupin</fullName>
    </submittedName>
</protein>
<dbReference type="EMBL" id="BOPZ01000011">
    <property type="protein sequence ID" value="GIM28897.1"/>
    <property type="molecule type" value="Genomic_DNA"/>
</dbReference>
<dbReference type="PANTHER" id="PTHR33271">
    <property type="entry name" value="OS04G0445200 PROTEIN"/>
    <property type="match status" value="1"/>
</dbReference>
<evidence type="ECO:0000313" key="3">
    <source>
        <dbReference type="Proteomes" id="UP000679179"/>
    </source>
</evidence>
<reference evidence="2" key="1">
    <citation type="submission" date="2021-03" db="EMBL/GenBank/DDBJ databases">
        <title>Taxonomic study of Clostridium polyendosporum from meadow-gley soil under rice.</title>
        <authorList>
            <person name="Kobayashi H."/>
            <person name="Tanizawa Y."/>
            <person name="Yagura M."/>
        </authorList>
    </citation>
    <scope>NUCLEOTIDE SEQUENCE</scope>
    <source>
        <strain evidence="2">JCM 30710</strain>
    </source>
</reference>
<dbReference type="SUPFAM" id="SSF51182">
    <property type="entry name" value="RmlC-like cupins"/>
    <property type="match status" value="1"/>
</dbReference>
<keyword evidence="3" id="KW-1185">Reference proteome</keyword>
<evidence type="ECO:0000313" key="2">
    <source>
        <dbReference type="EMBL" id="GIM28897.1"/>
    </source>
</evidence>
<dbReference type="Gene3D" id="2.60.120.10">
    <property type="entry name" value="Jelly Rolls"/>
    <property type="match status" value="1"/>
</dbReference>
<comment type="caution">
    <text evidence="2">The sequence shown here is derived from an EMBL/GenBank/DDBJ whole genome shotgun (WGS) entry which is preliminary data.</text>
</comment>